<keyword evidence="2" id="KW-1185">Reference proteome</keyword>
<reference evidence="2" key="1">
    <citation type="journal article" date="2019" name="Int. J. Syst. Evol. Microbiol.">
        <title>The Global Catalogue of Microorganisms (GCM) 10K type strain sequencing project: providing services to taxonomists for standard genome sequencing and annotation.</title>
        <authorList>
            <consortium name="The Broad Institute Genomics Platform"/>
            <consortium name="The Broad Institute Genome Sequencing Center for Infectious Disease"/>
            <person name="Wu L."/>
            <person name="Ma J."/>
        </authorList>
    </citation>
    <scope>NUCLEOTIDE SEQUENCE [LARGE SCALE GENOMIC DNA]</scope>
    <source>
        <strain evidence="2">CCUG 49339</strain>
    </source>
</reference>
<gene>
    <name evidence="1" type="ORF">ACFSCX_10525</name>
</gene>
<dbReference type="EMBL" id="JBHUEM010000014">
    <property type="protein sequence ID" value="MFD1736997.1"/>
    <property type="molecule type" value="Genomic_DNA"/>
</dbReference>
<evidence type="ECO:0000313" key="1">
    <source>
        <dbReference type="EMBL" id="MFD1736997.1"/>
    </source>
</evidence>
<organism evidence="1 2">
    <name type="scientific">Bacillus salitolerans</name>
    <dbReference type="NCBI Taxonomy" id="1437434"/>
    <lineage>
        <taxon>Bacteria</taxon>
        <taxon>Bacillati</taxon>
        <taxon>Bacillota</taxon>
        <taxon>Bacilli</taxon>
        <taxon>Bacillales</taxon>
        <taxon>Bacillaceae</taxon>
        <taxon>Bacillus</taxon>
    </lineage>
</organism>
<sequence length="105" mass="12011">MCALHFGDFYQRPLIPIGEQDRVTVLKSGKEIHTHWLIAIEGSETNKNSASFHWKVVVFPSDCNGSFDFSVPLYVSSFFPFNEAVAYAKQLEKMAKEDEFYKLAN</sequence>
<protein>
    <submittedName>
        <fullName evidence="1">Uncharacterized protein</fullName>
    </submittedName>
</protein>
<comment type="caution">
    <text evidence="1">The sequence shown here is derived from an EMBL/GenBank/DDBJ whole genome shotgun (WGS) entry which is preliminary data.</text>
</comment>
<accession>A0ABW4LPR5</accession>
<name>A0ABW4LPR5_9BACI</name>
<dbReference type="RefSeq" id="WP_377928188.1">
    <property type="nucleotide sequence ID" value="NZ_JBHUEM010000014.1"/>
</dbReference>
<proteinExistence type="predicted"/>
<evidence type="ECO:0000313" key="2">
    <source>
        <dbReference type="Proteomes" id="UP001597214"/>
    </source>
</evidence>
<dbReference type="Proteomes" id="UP001597214">
    <property type="component" value="Unassembled WGS sequence"/>
</dbReference>